<sequence length="89" mass="10049">MPSIIPKQLEALTTNLSGLKQRHDRIAGRLHDLADDMHTQSALQQPIAHILDDLAAWLHQVDTSLPLDKNRNCKTSEASTLEKQRSTYH</sequence>
<protein>
    <submittedName>
        <fullName evidence="2">Uncharacterized protein</fullName>
    </submittedName>
</protein>
<evidence type="ECO:0000313" key="2">
    <source>
        <dbReference type="EMBL" id="VEL11487.1"/>
    </source>
</evidence>
<reference evidence="2" key="1">
    <citation type="submission" date="2018-11" db="EMBL/GenBank/DDBJ databases">
        <authorList>
            <consortium name="Pathogen Informatics"/>
        </authorList>
    </citation>
    <scope>NUCLEOTIDE SEQUENCE</scope>
</reference>
<evidence type="ECO:0000256" key="1">
    <source>
        <dbReference type="SAM" id="MobiDB-lite"/>
    </source>
</evidence>
<gene>
    <name evidence="2" type="ORF">PXEA_LOCUS4927</name>
</gene>
<feature type="compositionally biased region" description="Basic and acidic residues" evidence="1">
    <location>
        <begin position="80"/>
        <end position="89"/>
    </location>
</feature>
<evidence type="ECO:0000313" key="3">
    <source>
        <dbReference type="Proteomes" id="UP000784294"/>
    </source>
</evidence>
<accession>A0A448WGZ5</accession>
<proteinExistence type="predicted"/>
<dbReference type="AlphaFoldDB" id="A0A448WGZ5"/>
<keyword evidence="3" id="KW-1185">Reference proteome</keyword>
<organism evidence="2 3">
    <name type="scientific">Protopolystoma xenopodis</name>
    <dbReference type="NCBI Taxonomy" id="117903"/>
    <lineage>
        <taxon>Eukaryota</taxon>
        <taxon>Metazoa</taxon>
        <taxon>Spiralia</taxon>
        <taxon>Lophotrochozoa</taxon>
        <taxon>Platyhelminthes</taxon>
        <taxon>Monogenea</taxon>
        <taxon>Polyopisthocotylea</taxon>
        <taxon>Polystomatidea</taxon>
        <taxon>Polystomatidae</taxon>
        <taxon>Protopolystoma</taxon>
    </lineage>
</organism>
<feature type="region of interest" description="Disordered" evidence="1">
    <location>
        <begin position="69"/>
        <end position="89"/>
    </location>
</feature>
<dbReference type="EMBL" id="CAAALY010011940">
    <property type="protein sequence ID" value="VEL11487.1"/>
    <property type="molecule type" value="Genomic_DNA"/>
</dbReference>
<dbReference type="Proteomes" id="UP000784294">
    <property type="component" value="Unassembled WGS sequence"/>
</dbReference>
<name>A0A448WGZ5_9PLAT</name>
<comment type="caution">
    <text evidence="2">The sequence shown here is derived from an EMBL/GenBank/DDBJ whole genome shotgun (WGS) entry which is preliminary data.</text>
</comment>